<gene>
    <name evidence="1" type="ORF">ILEXP_LOCUS9457</name>
</gene>
<keyword evidence="2" id="KW-1185">Reference proteome</keyword>
<dbReference type="Proteomes" id="UP001642360">
    <property type="component" value="Unassembled WGS sequence"/>
</dbReference>
<comment type="caution">
    <text evidence="1">The sequence shown here is derived from an EMBL/GenBank/DDBJ whole genome shotgun (WGS) entry which is preliminary data.</text>
</comment>
<feature type="non-terminal residue" evidence="1">
    <location>
        <position position="1"/>
    </location>
</feature>
<dbReference type="EMBL" id="CAUOFW020001179">
    <property type="protein sequence ID" value="CAK9141830.1"/>
    <property type="molecule type" value="Genomic_DNA"/>
</dbReference>
<dbReference type="AlphaFoldDB" id="A0ABC8RA20"/>
<organism evidence="1 2">
    <name type="scientific">Ilex paraguariensis</name>
    <name type="common">yerba mate</name>
    <dbReference type="NCBI Taxonomy" id="185542"/>
    <lineage>
        <taxon>Eukaryota</taxon>
        <taxon>Viridiplantae</taxon>
        <taxon>Streptophyta</taxon>
        <taxon>Embryophyta</taxon>
        <taxon>Tracheophyta</taxon>
        <taxon>Spermatophyta</taxon>
        <taxon>Magnoliopsida</taxon>
        <taxon>eudicotyledons</taxon>
        <taxon>Gunneridae</taxon>
        <taxon>Pentapetalae</taxon>
        <taxon>asterids</taxon>
        <taxon>campanulids</taxon>
        <taxon>Aquifoliales</taxon>
        <taxon>Aquifoliaceae</taxon>
        <taxon>Ilex</taxon>
    </lineage>
</organism>
<sequence length="104" mass="11317">KLDLDSNIITLRLNQRQMLSSSIALAHMFIVGQPQTFDLTLLITGPPTFTSLAITGDDMAGTSPRTKAELGCTSVQELVITGDDHRNGTSIKTATMESWMPPFH</sequence>
<evidence type="ECO:0000313" key="1">
    <source>
        <dbReference type="EMBL" id="CAK9141830.1"/>
    </source>
</evidence>
<protein>
    <submittedName>
        <fullName evidence="1">Uncharacterized protein</fullName>
    </submittedName>
</protein>
<name>A0ABC8RA20_9AQUA</name>
<accession>A0ABC8RA20</accession>
<proteinExistence type="predicted"/>
<evidence type="ECO:0000313" key="2">
    <source>
        <dbReference type="Proteomes" id="UP001642360"/>
    </source>
</evidence>
<reference evidence="1 2" key="1">
    <citation type="submission" date="2024-02" db="EMBL/GenBank/DDBJ databases">
        <authorList>
            <person name="Vignale AGUSTIN F."/>
            <person name="Sosa J E."/>
            <person name="Modenutti C."/>
        </authorList>
    </citation>
    <scope>NUCLEOTIDE SEQUENCE [LARGE SCALE GENOMIC DNA]</scope>
</reference>